<accession>A0A3P8CZI0</accession>
<protein>
    <submittedName>
        <fullName evidence="1">Uncharacterized protein</fullName>
    </submittedName>
</protein>
<organism evidence="1 2">
    <name type="scientific">Schistosoma mattheei</name>
    <dbReference type="NCBI Taxonomy" id="31246"/>
    <lineage>
        <taxon>Eukaryota</taxon>
        <taxon>Metazoa</taxon>
        <taxon>Spiralia</taxon>
        <taxon>Lophotrochozoa</taxon>
        <taxon>Platyhelminthes</taxon>
        <taxon>Trematoda</taxon>
        <taxon>Digenea</taxon>
        <taxon>Strigeidida</taxon>
        <taxon>Schistosomatoidea</taxon>
        <taxon>Schistosomatidae</taxon>
        <taxon>Schistosoma</taxon>
    </lineage>
</organism>
<dbReference type="Proteomes" id="UP000269396">
    <property type="component" value="Unassembled WGS sequence"/>
</dbReference>
<dbReference type="EMBL" id="UZAL01028895">
    <property type="protein sequence ID" value="VDP44432.1"/>
    <property type="molecule type" value="Genomic_DNA"/>
</dbReference>
<keyword evidence="2" id="KW-1185">Reference proteome</keyword>
<gene>
    <name evidence="1" type="ORF">SMTD_LOCUS8384</name>
</gene>
<sequence>MVHMPFIPSGYWSPFAPLVWNQGFPALLVGLSVSTNPVKASDILFSSSQFRRQHSHHEKAVSRTSLAVAVYAWPCERAL</sequence>
<evidence type="ECO:0000313" key="2">
    <source>
        <dbReference type="Proteomes" id="UP000269396"/>
    </source>
</evidence>
<reference evidence="1 2" key="1">
    <citation type="submission" date="2018-11" db="EMBL/GenBank/DDBJ databases">
        <authorList>
            <consortium name="Pathogen Informatics"/>
        </authorList>
    </citation>
    <scope>NUCLEOTIDE SEQUENCE [LARGE SCALE GENOMIC DNA]</scope>
    <source>
        <strain>Denwood</strain>
        <strain evidence="2">Zambia</strain>
    </source>
</reference>
<evidence type="ECO:0000313" key="1">
    <source>
        <dbReference type="EMBL" id="VDP44432.1"/>
    </source>
</evidence>
<dbReference type="AlphaFoldDB" id="A0A3P8CZI0"/>
<name>A0A3P8CZI0_9TREM</name>
<proteinExistence type="predicted"/>